<evidence type="ECO:0000313" key="1">
    <source>
        <dbReference type="EMBL" id="PVD39391.1"/>
    </source>
</evidence>
<keyword evidence="2" id="KW-1185">Reference proteome</keyword>
<gene>
    <name evidence="1" type="ORF">C0Q70_02021</name>
</gene>
<accession>A0A2T7Q142</accession>
<comment type="caution">
    <text evidence="1">The sequence shown here is derived from an EMBL/GenBank/DDBJ whole genome shotgun (WGS) entry which is preliminary data.</text>
</comment>
<proteinExistence type="predicted"/>
<name>A0A2T7Q142_POMCA</name>
<dbReference type="AlphaFoldDB" id="A0A2T7Q142"/>
<dbReference type="EMBL" id="PZQS01000001">
    <property type="protein sequence ID" value="PVD39391.1"/>
    <property type="molecule type" value="Genomic_DNA"/>
</dbReference>
<sequence length="163" mass="19118">MTNDICHLRSSTNPKFYKKVQRLPERREAQTLHPDRFVNIYNYMNTVTQTAATVTVVGRTGMWKLTFRRLESRHSAFQSFRNLWMLIYTWHEESRPNPPYRLDSIPKMLQWKLKKAGERKMRGRSSVPLPVCGVARSRRVSRCSQGTAKLQVNIRSGHTSHMV</sequence>
<protein>
    <submittedName>
        <fullName evidence="1">Uncharacterized protein</fullName>
    </submittedName>
</protein>
<reference evidence="1 2" key="1">
    <citation type="submission" date="2018-04" db="EMBL/GenBank/DDBJ databases">
        <title>The genome of golden apple snail Pomacea canaliculata provides insight into stress tolerance and invasive adaptation.</title>
        <authorList>
            <person name="Liu C."/>
            <person name="Liu B."/>
            <person name="Ren Y."/>
            <person name="Zhang Y."/>
            <person name="Wang H."/>
            <person name="Li S."/>
            <person name="Jiang F."/>
            <person name="Yin L."/>
            <person name="Zhang G."/>
            <person name="Qian W."/>
            <person name="Fan W."/>
        </authorList>
    </citation>
    <scope>NUCLEOTIDE SEQUENCE [LARGE SCALE GENOMIC DNA]</scope>
    <source>
        <strain evidence="1">SZHN2017</strain>
        <tissue evidence="1">Muscle</tissue>
    </source>
</reference>
<evidence type="ECO:0000313" key="2">
    <source>
        <dbReference type="Proteomes" id="UP000245119"/>
    </source>
</evidence>
<organism evidence="1 2">
    <name type="scientific">Pomacea canaliculata</name>
    <name type="common">Golden apple snail</name>
    <dbReference type="NCBI Taxonomy" id="400727"/>
    <lineage>
        <taxon>Eukaryota</taxon>
        <taxon>Metazoa</taxon>
        <taxon>Spiralia</taxon>
        <taxon>Lophotrochozoa</taxon>
        <taxon>Mollusca</taxon>
        <taxon>Gastropoda</taxon>
        <taxon>Caenogastropoda</taxon>
        <taxon>Architaenioglossa</taxon>
        <taxon>Ampullarioidea</taxon>
        <taxon>Ampullariidae</taxon>
        <taxon>Pomacea</taxon>
    </lineage>
</organism>
<dbReference type="Proteomes" id="UP000245119">
    <property type="component" value="Linkage Group LG1"/>
</dbReference>